<evidence type="ECO:0000256" key="2">
    <source>
        <dbReference type="ARBA" id="ARBA00022729"/>
    </source>
</evidence>
<evidence type="ECO:0000259" key="6">
    <source>
        <dbReference type="PROSITE" id="PS50026"/>
    </source>
</evidence>
<dbReference type="Pfam" id="PF12661">
    <property type="entry name" value="hEGF"/>
    <property type="match status" value="2"/>
</dbReference>
<dbReference type="InterPro" id="IPR050969">
    <property type="entry name" value="Dev_Signal_Modulators"/>
</dbReference>
<dbReference type="InterPro" id="IPR003609">
    <property type="entry name" value="Pan_app"/>
</dbReference>
<dbReference type="EMBL" id="CALNXK010000024">
    <property type="protein sequence ID" value="CAH3111492.1"/>
    <property type="molecule type" value="Genomic_DNA"/>
</dbReference>
<keyword evidence="9" id="KW-1185">Reference proteome</keyword>
<evidence type="ECO:0000313" key="9">
    <source>
        <dbReference type="Proteomes" id="UP001159405"/>
    </source>
</evidence>
<dbReference type="SMART" id="SM00181">
    <property type="entry name" value="EGF"/>
    <property type="match status" value="2"/>
</dbReference>
<feature type="domain" description="Apple" evidence="7">
    <location>
        <begin position="611"/>
        <end position="692"/>
    </location>
</feature>
<organism evidence="8 9">
    <name type="scientific">Porites lobata</name>
    <dbReference type="NCBI Taxonomy" id="104759"/>
    <lineage>
        <taxon>Eukaryota</taxon>
        <taxon>Metazoa</taxon>
        <taxon>Cnidaria</taxon>
        <taxon>Anthozoa</taxon>
        <taxon>Hexacorallia</taxon>
        <taxon>Scleractinia</taxon>
        <taxon>Fungiina</taxon>
        <taxon>Poritidae</taxon>
        <taxon>Porites</taxon>
    </lineage>
</organism>
<dbReference type="Pfam" id="PF00024">
    <property type="entry name" value="PAN_1"/>
    <property type="match status" value="1"/>
</dbReference>
<evidence type="ECO:0000256" key="1">
    <source>
        <dbReference type="ARBA" id="ARBA00022536"/>
    </source>
</evidence>
<evidence type="ECO:0000256" key="5">
    <source>
        <dbReference type="PROSITE-ProRule" id="PRU00076"/>
    </source>
</evidence>
<dbReference type="Gene3D" id="2.10.25.10">
    <property type="entry name" value="Laminin"/>
    <property type="match status" value="2"/>
</dbReference>
<keyword evidence="4 5" id="KW-1015">Disulfide bond</keyword>
<dbReference type="InterPro" id="IPR013032">
    <property type="entry name" value="EGF-like_CS"/>
</dbReference>
<keyword evidence="3" id="KW-0677">Repeat</keyword>
<keyword evidence="1 5" id="KW-0245">EGF-like domain</keyword>
<dbReference type="InterPro" id="IPR000742">
    <property type="entry name" value="EGF"/>
</dbReference>
<accession>A0ABN8NJ06</accession>
<dbReference type="PROSITE" id="PS50948">
    <property type="entry name" value="PAN"/>
    <property type="match status" value="2"/>
</dbReference>
<evidence type="ECO:0000256" key="3">
    <source>
        <dbReference type="ARBA" id="ARBA00022737"/>
    </source>
</evidence>
<proteinExistence type="predicted"/>
<evidence type="ECO:0000256" key="4">
    <source>
        <dbReference type="ARBA" id="ARBA00023157"/>
    </source>
</evidence>
<feature type="disulfide bond" evidence="5">
    <location>
        <begin position="381"/>
        <end position="398"/>
    </location>
</feature>
<name>A0ABN8NJ06_9CNID</name>
<dbReference type="Proteomes" id="UP001159405">
    <property type="component" value="Unassembled WGS sequence"/>
</dbReference>
<dbReference type="PROSITE" id="PS01186">
    <property type="entry name" value="EGF_2"/>
    <property type="match status" value="2"/>
</dbReference>
<dbReference type="SUPFAM" id="SSF57196">
    <property type="entry name" value="EGF/Laminin"/>
    <property type="match status" value="2"/>
</dbReference>
<dbReference type="PANTHER" id="PTHR14949">
    <property type="entry name" value="EGF-LIKE-DOMAIN, MULTIPLE 7, 8"/>
    <property type="match status" value="1"/>
</dbReference>
<comment type="caution">
    <text evidence="8">The sequence shown here is derived from an EMBL/GenBank/DDBJ whole genome shotgun (WGS) entry which is preliminary data.</text>
</comment>
<dbReference type="PROSITE" id="PS00022">
    <property type="entry name" value="EGF_1"/>
    <property type="match status" value="2"/>
</dbReference>
<protein>
    <submittedName>
        <fullName evidence="8">Uncharacterized protein</fullName>
    </submittedName>
</protein>
<evidence type="ECO:0000313" key="8">
    <source>
        <dbReference type="EMBL" id="CAH3111492.1"/>
    </source>
</evidence>
<dbReference type="CDD" id="cd00054">
    <property type="entry name" value="EGF_CA"/>
    <property type="match status" value="2"/>
</dbReference>
<feature type="domain" description="EGF-like" evidence="6">
    <location>
        <begin position="1"/>
        <end position="34"/>
    </location>
</feature>
<feature type="disulfide bond" evidence="5">
    <location>
        <begin position="400"/>
        <end position="409"/>
    </location>
</feature>
<dbReference type="PROSITE" id="PS50026">
    <property type="entry name" value="EGF_3"/>
    <property type="match status" value="2"/>
</dbReference>
<dbReference type="PANTHER" id="PTHR14949:SF56">
    <property type="entry name" value="EGF-LIKE-DOMAIN, MULTIPLE 7"/>
    <property type="match status" value="1"/>
</dbReference>
<gene>
    <name evidence="8" type="ORF">PLOB_00020496</name>
</gene>
<reference evidence="8 9" key="1">
    <citation type="submission" date="2022-05" db="EMBL/GenBank/DDBJ databases">
        <authorList>
            <consortium name="Genoscope - CEA"/>
            <person name="William W."/>
        </authorList>
    </citation>
    <scope>NUCLEOTIDE SEQUENCE [LARGE SCALE GENOMIC DNA]</scope>
</reference>
<keyword evidence="2" id="KW-0732">Signal</keyword>
<feature type="disulfide bond" evidence="5">
    <location>
        <begin position="5"/>
        <end position="22"/>
    </location>
</feature>
<sequence length="786" mass="87668">MSSPCQNGGTCVANYKYHSFDCRCKKGFYGEFCEKVTKSSCQDVYNQLTEKLNVAQLVTLLLDSKLVSVLCHFGNFGCGDGGWTPVMKMDGNNTGFDSKETKLPSYWNTSFSKICLGMKIGQQIRFIVINRQANSLYSLIADGQYRGTSLGRDTWKSLIASEASLQLNCNKEGFNAVSTKSASSKARIGIIGNDQDDCRSCNSRIGFGTGGQPGNTISCGNEAKYAPDNGEKHIKAMGYILSAMAGMFLEEKLTACTTKPINRDDFMRLGVRFTNIKMIMIEEGFCKNAWTSDIKRPEATERHGSKRKIGTFTVYDSLDCTFECLGNPSCLSFNLAASKGADGNLRCELLSSEKYSSPEEYKRNESFHHFSIKTPCMSSPCQNGGTCVANYKYHSFDCRCKEGFYGEFCEEDFILYRLNVSRLVTLLLDSKLVSVLCHFGNFGCGDGGWTPQTFHYETAFWRNKETFHPDGGKTGFDSQETKLPSYWNTSFSKICLGMKINNQTNFIVINKQANSLYSLIADGQYRSTSLGRDKWMSLIGSNASLQLNCKKEGFNAKCTLIGRSKARIGILGNDQTDCHECNSRLGFGNKIICSLIFCFIFAAVLAAKEESRSSYIVAQENKRLHGYAVKKIDSTDEMACSQACLRHCLCTSSNFKESSGNCELNKHEFSITADDDTKLTDNTGTTFSITHCKDDMNLNVFALKHLLVQKAAGSRWKTTFAYPCKIKSFQPTLHFWRFSPFDGSVFVDIDECAKIPTIAVPMLTAIIPRRIQLHLSSGILRRWKEL</sequence>
<feature type="domain" description="Apple" evidence="7">
    <location>
        <begin position="286"/>
        <end position="374"/>
    </location>
</feature>
<comment type="caution">
    <text evidence="5">Lacks conserved residue(s) required for the propagation of feature annotation.</text>
</comment>
<feature type="disulfide bond" evidence="5">
    <location>
        <begin position="24"/>
        <end position="33"/>
    </location>
</feature>
<evidence type="ECO:0000259" key="7">
    <source>
        <dbReference type="PROSITE" id="PS50948"/>
    </source>
</evidence>
<feature type="domain" description="EGF-like" evidence="6">
    <location>
        <begin position="372"/>
        <end position="410"/>
    </location>
</feature>